<reference evidence="1" key="1">
    <citation type="journal article" date="2015" name="Nature">
        <title>Complex archaea that bridge the gap between prokaryotes and eukaryotes.</title>
        <authorList>
            <person name="Spang A."/>
            <person name="Saw J.H."/>
            <person name="Jorgensen S.L."/>
            <person name="Zaremba-Niedzwiedzka K."/>
            <person name="Martijn J."/>
            <person name="Lind A.E."/>
            <person name="van Eijk R."/>
            <person name="Schleper C."/>
            <person name="Guy L."/>
            <person name="Ettema T.J."/>
        </authorList>
    </citation>
    <scope>NUCLEOTIDE SEQUENCE</scope>
</reference>
<gene>
    <name evidence="1" type="ORF">LCGC14_2109360</name>
</gene>
<proteinExistence type="predicted"/>
<sequence length="26" mass="2673">GNQTIVVPAQALEAFGDAFKLLKGKG</sequence>
<feature type="non-terminal residue" evidence="1">
    <location>
        <position position="1"/>
    </location>
</feature>
<organism evidence="1">
    <name type="scientific">marine sediment metagenome</name>
    <dbReference type="NCBI Taxonomy" id="412755"/>
    <lineage>
        <taxon>unclassified sequences</taxon>
        <taxon>metagenomes</taxon>
        <taxon>ecological metagenomes</taxon>
    </lineage>
</organism>
<comment type="caution">
    <text evidence="1">The sequence shown here is derived from an EMBL/GenBank/DDBJ whole genome shotgun (WGS) entry which is preliminary data.</text>
</comment>
<name>A0A0F9EUN5_9ZZZZ</name>
<dbReference type="EMBL" id="LAZR01026029">
    <property type="protein sequence ID" value="KKL69991.1"/>
    <property type="molecule type" value="Genomic_DNA"/>
</dbReference>
<protein>
    <submittedName>
        <fullName evidence="1">Uncharacterized protein</fullName>
    </submittedName>
</protein>
<accession>A0A0F9EUN5</accession>
<dbReference type="AlphaFoldDB" id="A0A0F9EUN5"/>
<evidence type="ECO:0000313" key="1">
    <source>
        <dbReference type="EMBL" id="KKL69991.1"/>
    </source>
</evidence>